<reference evidence="3 4" key="1">
    <citation type="submission" date="2019-09" db="EMBL/GenBank/DDBJ databases">
        <title>Segnochrobactrum spirostomi gen. nov., sp. nov., isolated from the ciliate Spirostomum cf. yagiui and description of a novel family, Segnochrobactraceae fam. nov. within the order Rhizobiales of the class Alphaproteobacteria.</title>
        <authorList>
            <person name="Akter S."/>
            <person name="Shazib S.U.A."/>
            <person name="Shin M.K."/>
        </authorList>
    </citation>
    <scope>NUCLEOTIDE SEQUENCE [LARGE SCALE GENOMIC DNA]</scope>
    <source>
        <strain evidence="3 4">Sp-1</strain>
    </source>
</reference>
<feature type="transmembrane region" description="Helical" evidence="2">
    <location>
        <begin position="30"/>
        <end position="49"/>
    </location>
</feature>
<keyword evidence="2" id="KW-0472">Membrane</keyword>
<keyword evidence="2" id="KW-1133">Transmembrane helix</keyword>
<evidence type="ECO:0000313" key="3">
    <source>
        <dbReference type="EMBL" id="MQT13573.1"/>
    </source>
</evidence>
<dbReference type="Pfam" id="PF09898">
    <property type="entry name" value="DUF2125"/>
    <property type="match status" value="1"/>
</dbReference>
<dbReference type="Proteomes" id="UP000332515">
    <property type="component" value="Unassembled WGS sequence"/>
</dbReference>
<evidence type="ECO:0000313" key="4">
    <source>
        <dbReference type="Proteomes" id="UP000332515"/>
    </source>
</evidence>
<evidence type="ECO:0000256" key="2">
    <source>
        <dbReference type="SAM" id="Phobius"/>
    </source>
</evidence>
<evidence type="ECO:0000256" key="1">
    <source>
        <dbReference type="SAM" id="MobiDB-lite"/>
    </source>
</evidence>
<dbReference type="EMBL" id="VWNA01000001">
    <property type="protein sequence ID" value="MQT13573.1"/>
    <property type="molecule type" value="Genomic_DNA"/>
</dbReference>
<dbReference type="InterPro" id="IPR018666">
    <property type="entry name" value="DUF2125"/>
</dbReference>
<organism evidence="3 4">
    <name type="scientific">Segnochrobactrum spirostomi</name>
    <dbReference type="NCBI Taxonomy" id="2608987"/>
    <lineage>
        <taxon>Bacteria</taxon>
        <taxon>Pseudomonadati</taxon>
        <taxon>Pseudomonadota</taxon>
        <taxon>Alphaproteobacteria</taxon>
        <taxon>Hyphomicrobiales</taxon>
        <taxon>Segnochrobactraceae</taxon>
        <taxon>Segnochrobactrum</taxon>
    </lineage>
</organism>
<dbReference type="AlphaFoldDB" id="A0A6A7Y3B8"/>
<comment type="caution">
    <text evidence="3">The sequence shown here is derived from an EMBL/GenBank/DDBJ whole genome shotgun (WGS) entry which is preliminary data.</text>
</comment>
<name>A0A6A7Y3B8_9HYPH</name>
<proteinExistence type="predicted"/>
<protein>
    <submittedName>
        <fullName evidence="3">DUF2125 domain-containing protein</fullName>
    </submittedName>
</protein>
<keyword evidence="2" id="KW-0812">Transmembrane</keyword>
<feature type="region of interest" description="Disordered" evidence="1">
    <location>
        <begin position="1"/>
        <end position="23"/>
    </location>
</feature>
<gene>
    <name evidence="3" type="ORF">F0357_13180</name>
</gene>
<sequence length="348" mass="35881">MSGATPSAVAQQRQPGPPPAAPRSRMKRRVIVLMILVAIIAVGWTTFWWQASRTLDSLAQDFLENSARNGIAVRCEPRSVGGYPFLLDISCGSFALVSDRAPTIAAGRLIAGARVYDPNRVVANLDGPLTVGDPAAPLASLVWQRAQMSLNLQDGAVARGAVSIDHAVLKAGPVPATNIDLLELHARRTPTTEGGTDLAWTAAGVRFPASSPLDGALLVTIEDGGATLLGAGLAVPIEGLPIDVTDFHLGNGATLIKAAGSLRLRPDGLIDGDLKATVIDPAGLPSLFAPFLPQNGALVAVAGAISAFGLPSEVDGKPARTLPIRIAASRVSIGMLTLVTLPPIPVGN</sequence>
<dbReference type="RefSeq" id="WP_153482435.1">
    <property type="nucleotide sequence ID" value="NZ_VWNA01000001.1"/>
</dbReference>
<accession>A0A6A7Y3B8</accession>
<keyword evidence="4" id="KW-1185">Reference proteome</keyword>